<dbReference type="CDD" id="cd01392">
    <property type="entry name" value="HTH_LacI"/>
    <property type="match status" value="1"/>
</dbReference>
<protein>
    <submittedName>
        <fullName evidence="6">LacI family transcriptional regulator</fullName>
    </submittedName>
</protein>
<evidence type="ECO:0000256" key="3">
    <source>
        <dbReference type="ARBA" id="ARBA00023125"/>
    </source>
</evidence>
<keyword evidence="3" id="KW-0238">DNA-binding</keyword>
<evidence type="ECO:0000313" key="6">
    <source>
        <dbReference type="EMBL" id="GGD81036.1"/>
    </source>
</evidence>
<dbReference type="Proteomes" id="UP000597138">
    <property type="component" value="Unassembled WGS sequence"/>
</dbReference>
<dbReference type="EMBL" id="BMEG01000006">
    <property type="protein sequence ID" value="GGD81036.1"/>
    <property type="molecule type" value="Genomic_DNA"/>
</dbReference>
<keyword evidence="2" id="KW-0805">Transcription regulation</keyword>
<evidence type="ECO:0000256" key="2">
    <source>
        <dbReference type="ARBA" id="ARBA00023015"/>
    </source>
</evidence>
<accession>A0ABQ1RT57</accession>
<keyword evidence="1" id="KW-0678">Repressor</keyword>
<gene>
    <name evidence="6" type="ORF">GCM10010985_39420</name>
</gene>
<dbReference type="CDD" id="cd06288">
    <property type="entry name" value="PBP1_sucrose_transcription_regulator"/>
    <property type="match status" value="1"/>
</dbReference>
<organism evidence="6 7">
    <name type="scientific">Caballeronia grimmiae</name>
    <dbReference type="NCBI Taxonomy" id="1071679"/>
    <lineage>
        <taxon>Bacteria</taxon>
        <taxon>Pseudomonadati</taxon>
        <taxon>Pseudomonadota</taxon>
        <taxon>Betaproteobacteria</taxon>
        <taxon>Burkholderiales</taxon>
        <taxon>Burkholderiaceae</taxon>
        <taxon>Caballeronia</taxon>
    </lineage>
</organism>
<sequence length="387" mass="42230">MFITNISGKFHSLYDLRCRTMKKTTPRRPTMTDIAKLTGVSQSTVSLVLNNASGAKFSDATRDKVLKVAQELGYRMTPRESASLEAIDTLGAQSERNLIVYLADEISTSPHPVVSIDGARETAFAHGRMLAVYSTHGNAEIEQRVLDSTLGNPNVFGVIYATVYTRRVTLPASLAQVPTVLLNCYTSEATVSSVVPAEVAGGHTATDHLLAAGHRRIGYINGEPWQDAARERLKGYRTALATADLPFAPELVREGDWSSGTGFEQTLSLMREANPPTAIFCANDLMALGAIEALKQIGLRVPDDVSVVGYDDQEIARHTHPPLTTVVLPNYDLGRWAVETLLQEEHNRAAGAPVRRRTVKLDGPLIERGSVRVVNEVRQLAIHHSND</sequence>
<dbReference type="SMART" id="SM00354">
    <property type="entry name" value="HTH_LACI"/>
    <property type="match status" value="1"/>
</dbReference>
<dbReference type="InterPro" id="IPR010982">
    <property type="entry name" value="Lambda_DNA-bd_dom_sf"/>
</dbReference>
<dbReference type="PROSITE" id="PS00356">
    <property type="entry name" value="HTH_LACI_1"/>
    <property type="match status" value="1"/>
</dbReference>
<name>A0ABQ1RT57_9BURK</name>
<dbReference type="Pfam" id="PF13377">
    <property type="entry name" value="Peripla_BP_3"/>
    <property type="match status" value="1"/>
</dbReference>
<reference evidence="7" key="1">
    <citation type="journal article" date="2019" name="Int. J. Syst. Evol. Microbiol.">
        <title>The Global Catalogue of Microorganisms (GCM) 10K type strain sequencing project: providing services to taxonomists for standard genome sequencing and annotation.</title>
        <authorList>
            <consortium name="The Broad Institute Genomics Platform"/>
            <consortium name="The Broad Institute Genome Sequencing Center for Infectious Disease"/>
            <person name="Wu L."/>
            <person name="Ma J."/>
        </authorList>
    </citation>
    <scope>NUCLEOTIDE SEQUENCE [LARGE SCALE GENOMIC DNA]</scope>
    <source>
        <strain evidence="7">CGMCC 1.11013</strain>
    </source>
</reference>
<dbReference type="SUPFAM" id="SSF53822">
    <property type="entry name" value="Periplasmic binding protein-like I"/>
    <property type="match status" value="1"/>
</dbReference>
<dbReference type="PANTHER" id="PTHR30146">
    <property type="entry name" value="LACI-RELATED TRANSCRIPTIONAL REPRESSOR"/>
    <property type="match status" value="1"/>
</dbReference>
<dbReference type="PANTHER" id="PTHR30146:SF148">
    <property type="entry name" value="HTH-TYPE TRANSCRIPTIONAL REPRESSOR PURR-RELATED"/>
    <property type="match status" value="1"/>
</dbReference>
<dbReference type="InterPro" id="IPR028082">
    <property type="entry name" value="Peripla_BP_I"/>
</dbReference>
<evidence type="ECO:0000313" key="7">
    <source>
        <dbReference type="Proteomes" id="UP000597138"/>
    </source>
</evidence>
<comment type="caution">
    <text evidence="6">The sequence shown here is derived from an EMBL/GenBank/DDBJ whole genome shotgun (WGS) entry which is preliminary data.</text>
</comment>
<keyword evidence="7" id="KW-1185">Reference proteome</keyword>
<dbReference type="InterPro" id="IPR000843">
    <property type="entry name" value="HTH_LacI"/>
</dbReference>
<dbReference type="SUPFAM" id="SSF47413">
    <property type="entry name" value="lambda repressor-like DNA-binding domains"/>
    <property type="match status" value="1"/>
</dbReference>
<dbReference type="InterPro" id="IPR046335">
    <property type="entry name" value="LacI/GalR-like_sensor"/>
</dbReference>
<evidence type="ECO:0000259" key="5">
    <source>
        <dbReference type="PROSITE" id="PS50932"/>
    </source>
</evidence>
<dbReference type="Pfam" id="PF00356">
    <property type="entry name" value="LacI"/>
    <property type="match status" value="1"/>
</dbReference>
<dbReference type="Gene3D" id="1.10.260.40">
    <property type="entry name" value="lambda repressor-like DNA-binding domains"/>
    <property type="match status" value="1"/>
</dbReference>
<feature type="domain" description="HTH lacI-type" evidence="5">
    <location>
        <begin position="29"/>
        <end position="87"/>
    </location>
</feature>
<dbReference type="Gene3D" id="3.40.50.2300">
    <property type="match status" value="2"/>
</dbReference>
<evidence type="ECO:0000256" key="4">
    <source>
        <dbReference type="ARBA" id="ARBA00023163"/>
    </source>
</evidence>
<proteinExistence type="predicted"/>
<evidence type="ECO:0000256" key="1">
    <source>
        <dbReference type="ARBA" id="ARBA00022491"/>
    </source>
</evidence>
<dbReference type="PROSITE" id="PS50932">
    <property type="entry name" value="HTH_LACI_2"/>
    <property type="match status" value="1"/>
</dbReference>
<keyword evidence="4" id="KW-0804">Transcription</keyword>